<evidence type="ECO:0000313" key="3">
    <source>
        <dbReference type="Proteomes" id="UP000596660"/>
    </source>
</evidence>
<feature type="region of interest" description="Disordered" evidence="1">
    <location>
        <begin position="34"/>
        <end position="77"/>
    </location>
</feature>
<proteinExistence type="predicted"/>
<dbReference type="EnsemblPlants" id="AUR62032549-RA">
    <property type="protein sequence ID" value="AUR62032549-RA:cds"/>
    <property type="gene ID" value="AUR62032549"/>
</dbReference>
<evidence type="ECO:0000256" key="1">
    <source>
        <dbReference type="SAM" id="MobiDB-lite"/>
    </source>
</evidence>
<accession>A0A803MMP8</accession>
<feature type="compositionally biased region" description="Polar residues" evidence="1">
    <location>
        <begin position="60"/>
        <end position="77"/>
    </location>
</feature>
<evidence type="ECO:0000313" key="2">
    <source>
        <dbReference type="EnsemblPlants" id="AUR62032549-RA:cds"/>
    </source>
</evidence>
<dbReference type="AlphaFoldDB" id="A0A803MMP8"/>
<protein>
    <submittedName>
        <fullName evidence="2">Uncharacterized protein</fullName>
    </submittedName>
</protein>
<name>A0A803MMP8_CHEQI</name>
<sequence length="139" mass="15201">MYGAISKGRTVQYFCSRQKNFITIRVANPLKRMDSGETQNVSPPMEFSHPPVKGHDRCETTPNLMQEDPSTGMASHESSCEAGSILLPVSPVSSPLQTLVHPSSSSSKILLGFVSSSRPRLSGSKRIASCPTEYTWFPK</sequence>
<organism evidence="2 3">
    <name type="scientific">Chenopodium quinoa</name>
    <name type="common">Quinoa</name>
    <dbReference type="NCBI Taxonomy" id="63459"/>
    <lineage>
        <taxon>Eukaryota</taxon>
        <taxon>Viridiplantae</taxon>
        <taxon>Streptophyta</taxon>
        <taxon>Embryophyta</taxon>
        <taxon>Tracheophyta</taxon>
        <taxon>Spermatophyta</taxon>
        <taxon>Magnoliopsida</taxon>
        <taxon>eudicotyledons</taxon>
        <taxon>Gunneridae</taxon>
        <taxon>Pentapetalae</taxon>
        <taxon>Caryophyllales</taxon>
        <taxon>Chenopodiaceae</taxon>
        <taxon>Chenopodioideae</taxon>
        <taxon>Atripliceae</taxon>
        <taxon>Chenopodium</taxon>
    </lineage>
</organism>
<dbReference type="Proteomes" id="UP000596660">
    <property type="component" value="Unplaced"/>
</dbReference>
<reference evidence="2" key="1">
    <citation type="journal article" date="2017" name="Nature">
        <title>The genome of Chenopodium quinoa.</title>
        <authorList>
            <person name="Jarvis D.E."/>
            <person name="Ho Y.S."/>
            <person name="Lightfoot D.J."/>
            <person name="Schmoeckel S.M."/>
            <person name="Li B."/>
            <person name="Borm T.J.A."/>
            <person name="Ohyanagi H."/>
            <person name="Mineta K."/>
            <person name="Michell C.T."/>
            <person name="Saber N."/>
            <person name="Kharbatia N.M."/>
            <person name="Rupper R.R."/>
            <person name="Sharp A.R."/>
            <person name="Dally N."/>
            <person name="Boughton B.A."/>
            <person name="Woo Y.H."/>
            <person name="Gao G."/>
            <person name="Schijlen E.G.W.M."/>
            <person name="Guo X."/>
            <person name="Momin A.A."/>
            <person name="Negrao S."/>
            <person name="Al-Babili S."/>
            <person name="Gehring C."/>
            <person name="Roessner U."/>
            <person name="Jung C."/>
            <person name="Murphy K."/>
            <person name="Arold S.T."/>
            <person name="Gojobori T."/>
            <person name="van der Linden C.G."/>
            <person name="van Loo E.N."/>
            <person name="Jellen E.N."/>
            <person name="Maughan P.J."/>
            <person name="Tester M."/>
        </authorList>
    </citation>
    <scope>NUCLEOTIDE SEQUENCE [LARGE SCALE GENOMIC DNA]</scope>
    <source>
        <strain evidence="2">cv. PI 614886</strain>
    </source>
</reference>
<keyword evidence="3" id="KW-1185">Reference proteome</keyword>
<reference evidence="2" key="2">
    <citation type="submission" date="2021-03" db="UniProtKB">
        <authorList>
            <consortium name="EnsemblPlants"/>
        </authorList>
    </citation>
    <scope>IDENTIFICATION</scope>
</reference>
<dbReference type="Gramene" id="AUR62032549-RA">
    <property type="protein sequence ID" value="AUR62032549-RA:cds"/>
    <property type="gene ID" value="AUR62032549"/>
</dbReference>